<evidence type="ECO:0000256" key="4">
    <source>
        <dbReference type="ARBA" id="ARBA00023163"/>
    </source>
</evidence>
<feature type="compositionally biased region" description="Low complexity" evidence="6">
    <location>
        <begin position="1"/>
        <end position="16"/>
    </location>
</feature>
<evidence type="ECO:0000259" key="7">
    <source>
        <dbReference type="PROSITE" id="PS50888"/>
    </source>
</evidence>
<sequence length="160" mass="17516">MSGPSSSSPPEGSNPNLQGAADDTKPRLTEEEKKQNHIASEQKRREAIRAGFDRLCDLVPGLEGQGRSEGLVLKKTVEYMKEQLEQRRDIILRLEADGRVVEDKYKEALNSLKILEDKQNAVKKDVGGQYYPLGIDQTGPGQGPGSNAGNTGFGTRDDSF</sequence>
<keyword evidence="2" id="KW-0805">Transcription regulation</keyword>
<name>M7T1W7_EUTLA</name>
<feature type="domain" description="BHLH" evidence="7">
    <location>
        <begin position="32"/>
        <end position="83"/>
    </location>
</feature>
<evidence type="ECO:0000256" key="1">
    <source>
        <dbReference type="ARBA" id="ARBA00004123"/>
    </source>
</evidence>
<evidence type="ECO:0000256" key="6">
    <source>
        <dbReference type="SAM" id="MobiDB-lite"/>
    </source>
</evidence>
<keyword evidence="9" id="KW-1185">Reference proteome</keyword>
<evidence type="ECO:0000256" key="5">
    <source>
        <dbReference type="ARBA" id="ARBA00023242"/>
    </source>
</evidence>
<dbReference type="GO" id="GO:0046983">
    <property type="term" value="F:protein dimerization activity"/>
    <property type="evidence" value="ECO:0007669"/>
    <property type="project" value="InterPro"/>
</dbReference>
<feature type="compositionally biased region" description="Basic and acidic residues" evidence="6">
    <location>
        <begin position="22"/>
        <end position="45"/>
    </location>
</feature>
<feature type="region of interest" description="Disordered" evidence="6">
    <location>
        <begin position="1"/>
        <end position="45"/>
    </location>
</feature>
<keyword evidence="5" id="KW-0539">Nucleus</keyword>
<gene>
    <name evidence="8" type="ORF">UCREL1_2115</name>
</gene>
<dbReference type="EMBL" id="KB705768">
    <property type="protein sequence ID" value="EMR70843.1"/>
    <property type="molecule type" value="Genomic_DNA"/>
</dbReference>
<dbReference type="KEGG" id="ela:UCREL1_2115"/>
<organism evidence="8 9">
    <name type="scientific">Eutypa lata (strain UCR-EL1)</name>
    <name type="common">Grapevine dieback disease fungus</name>
    <name type="synonym">Eutypa armeniacae</name>
    <dbReference type="NCBI Taxonomy" id="1287681"/>
    <lineage>
        <taxon>Eukaryota</taxon>
        <taxon>Fungi</taxon>
        <taxon>Dikarya</taxon>
        <taxon>Ascomycota</taxon>
        <taxon>Pezizomycotina</taxon>
        <taxon>Sordariomycetes</taxon>
        <taxon>Xylariomycetidae</taxon>
        <taxon>Xylariales</taxon>
        <taxon>Diatrypaceae</taxon>
        <taxon>Eutypa</taxon>
    </lineage>
</organism>
<proteinExistence type="predicted"/>
<dbReference type="HOGENOM" id="CLU_1652151_0_0_1"/>
<keyword evidence="3 8" id="KW-0238">DNA-binding</keyword>
<dbReference type="OrthoDB" id="5778525at2759"/>
<dbReference type="SMART" id="SM00353">
    <property type="entry name" value="HLH"/>
    <property type="match status" value="1"/>
</dbReference>
<feature type="region of interest" description="Disordered" evidence="6">
    <location>
        <begin position="131"/>
        <end position="160"/>
    </location>
</feature>
<dbReference type="STRING" id="1287681.M7T1W7"/>
<dbReference type="SUPFAM" id="SSF47459">
    <property type="entry name" value="HLH, helix-loop-helix DNA-binding domain"/>
    <property type="match status" value="1"/>
</dbReference>
<dbReference type="Proteomes" id="UP000012174">
    <property type="component" value="Unassembled WGS sequence"/>
</dbReference>
<dbReference type="AlphaFoldDB" id="M7T1W7"/>
<evidence type="ECO:0000313" key="8">
    <source>
        <dbReference type="EMBL" id="EMR70843.1"/>
    </source>
</evidence>
<protein>
    <submittedName>
        <fullName evidence="8">Putative helix-loop-helix dna-binding domain-containing protein</fullName>
    </submittedName>
</protein>
<evidence type="ECO:0000313" key="9">
    <source>
        <dbReference type="Proteomes" id="UP000012174"/>
    </source>
</evidence>
<dbReference type="GO" id="GO:0000981">
    <property type="term" value="F:DNA-binding transcription factor activity, RNA polymerase II-specific"/>
    <property type="evidence" value="ECO:0007669"/>
    <property type="project" value="TreeGrafter"/>
</dbReference>
<reference evidence="9" key="1">
    <citation type="journal article" date="2013" name="Genome Announc.">
        <title>Draft genome sequence of the grapevine dieback fungus Eutypa lata UCR-EL1.</title>
        <authorList>
            <person name="Blanco-Ulate B."/>
            <person name="Rolshausen P.E."/>
            <person name="Cantu D."/>
        </authorList>
    </citation>
    <scope>NUCLEOTIDE SEQUENCE [LARGE SCALE GENOMIC DNA]</scope>
    <source>
        <strain evidence="9">UCR-EL1</strain>
    </source>
</reference>
<dbReference type="GO" id="GO:0000978">
    <property type="term" value="F:RNA polymerase II cis-regulatory region sequence-specific DNA binding"/>
    <property type="evidence" value="ECO:0007669"/>
    <property type="project" value="TreeGrafter"/>
</dbReference>
<comment type="subcellular location">
    <subcellularLocation>
        <location evidence="1">Nucleus</location>
    </subcellularLocation>
</comment>
<dbReference type="PROSITE" id="PS50888">
    <property type="entry name" value="BHLH"/>
    <property type="match status" value="1"/>
</dbReference>
<dbReference type="GO" id="GO:0005634">
    <property type="term" value="C:nucleus"/>
    <property type="evidence" value="ECO:0007669"/>
    <property type="project" value="UniProtKB-SubCell"/>
</dbReference>
<dbReference type="InterPro" id="IPR057072">
    <property type="entry name" value="bHLH_INO4"/>
</dbReference>
<dbReference type="eggNOG" id="KOG3582">
    <property type="taxonomic scope" value="Eukaryota"/>
</dbReference>
<dbReference type="InterPro" id="IPR052207">
    <property type="entry name" value="Max-like/E-box_TFs"/>
</dbReference>
<dbReference type="OMA" id="PLGIDQT"/>
<dbReference type="Pfam" id="PF23181">
    <property type="entry name" value="bHLH_INO4"/>
    <property type="match status" value="1"/>
</dbReference>
<evidence type="ECO:0000256" key="2">
    <source>
        <dbReference type="ARBA" id="ARBA00023015"/>
    </source>
</evidence>
<dbReference type="PANTHER" id="PTHR15741">
    <property type="entry name" value="BASIC HELIX-LOOP-HELIX ZIP TRANSCRIPTION FACTOR"/>
    <property type="match status" value="1"/>
</dbReference>
<dbReference type="InterPro" id="IPR036638">
    <property type="entry name" value="HLH_DNA-bd_sf"/>
</dbReference>
<dbReference type="Gene3D" id="4.10.280.10">
    <property type="entry name" value="Helix-loop-helix DNA-binding domain"/>
    <property type="match status" value="1"/>
</dbReference>
<dbReference type="PANTHER" id="PTHR15741:SF39">
    <property type="entry name" value="BHLH TRANSCRIPTION FACTOR (EUROFUNG)"/>
    <property type="match status" value="1"/>
</dbReference>
<accession>M7T1W7</accession>
<evidence type="ECO:0000256" key="3">
    <source>
        <dbReference type="ARBA" id="ARBA00023125"/>
    </source>
</evidence>
<keyword evidence="4" id="KW-0804">Transcription</keyword>
<dbReference type="InterPro" id="IPR011598">
    <property type="entry name" value="bHLH_dom"/>
</dbReference>